<dbReference type="EMBL" id="CADCVK010000138">
    <property type="protein sequence ID" value="CAA9471480.1"/>
    <property type="molecule type" value="Genomic_DNA"/>
</dbReference>
<evidence type="ECO:0000313" key="1">
    <source>
        <dbReference type="EMBL" id="CAA9471480.1"/>
    </source>
</evidence>
<reference evidence="1" key="1">
    <citation type="submission" date="2020-02" db="EMBL/GenBank/DDBJ databases">
        <authorList>
            <person name="Meier V. D."/>
        </authorList>
    </citation>
    <scope>NUCLEOTIDE SEQUENCE</scope>
    <source>
        <strain evidence="1">AVDCRST_MAG12</strain>
    </source>
</reference>
<protein>
    <submittedName>
        <fullName evidence="1">Uncharacterized protein</fullName>
    </submittedName>
</protein>
<gene>
    <name evidence="1" type="ORF">AVDCRST_MAG12-813</name>
</gene>
<dbReference type="AlphaFoldDB" id="A0A6J4RPB6"/>
<organism evidence="1">
    <name type="scientific">uncultured Rubrobacteraceae bacterium</name>
    <dbReference type="NCBI Taxonomy" id="349277"/>
    <lineage>
        <taxon>Bacteria</taxon>
        <taxon>Bacillati</taxon>
        <taxon>Actinomycetota</taxon>
        <taxon>Rubrobacteria</taxon>
        <taxon>Rubrobacterales</taxon>
        <taxon>Rubrobacteraceae</taxon>
        <taxon>environmental samples</taxon>
    </lineage>
</organism>
<accession>A0A6J4RPB6</accession>
<sequence length="72" mass="7984">MVHLGLAGIPLRDGGKRVKAFDAPVEARAAVTLRVVENIRNSPVRLDKRLRLAFARPEHSDPAYQVFLPVLV</sequence>
<proteinExistence type="predicted"/>
<name>A0A6J4RPB6_9ACTN</name>